<feature type="compositionally biased region" description="Polar residues" evidence="1">
    <location>
        <begin position="72"/>
        <end position="93"/>
    </location>
</feature>
<dbReference type="InterPro" id="IPR010730">
    <property type="entry name" value="HET"/>
</dbReference>
<dbReference type="PANTHER" id="PTHR24148:SF73">
    <property type="entry name" value="HET DOMAIN PROTEIN (AFU_ORTHOLOGUE AFUA_8G01020)"/>
    <property type="match status" value="1"/>
</dbReference>
<name>A0A9P4NGD4_9PEZI</name>
<dbReference type="Pfam" id="PF06985">
    <property type="entry name" value="HET"/>
    <property type="match status" value="1"/>
</dbReference>
<evidence type="ECO:0000313" key="3">
    <source>
        <dbReference type="EMBL" id="KAF2420123.1"/>
    </source>
</evidence>
<comment type="caution">
    <text evidence="3">The sequence shown here is derived from an EMBL/GenBank/DDBJ whole genome shotgun (WGS) entry which is preliminary data.</text>
</comment>
<feature type="domain" description="Heterokaryon incompatibility" evidence="2">
    <location>
        <begin position="117"/>
        <end position="213"/>
    </location>
</feature>
<dbReference type="EMBL" id="MU007113">
    <property type="protein sequence ID" value="KAF2420123.1"/>
    <property type="molecule type" value="Genomic_DNA"/>
</dbReference>
<feature type="region of interest" description="Disordered" evidence="1">
    <location>
        <begin position="71"/>
        <end position="94"/>
    </location>
</feature>
<dbReference type="InterPro" id="IPR052895">
    <property type="entry name" value="HetReg/Transcr_Mod"/>
</dbReference>
<proteinExistence type="predicted"/>
<evidence type="ECO:0000256" key="1">
    <source>
        <dbReference type="SAM" id="MobiDB-lite"/>
    </source>
</evidence>
<protein>
    <recommendedName>
        <fullName evidence="2">Heterokaryon incompatibility domain-containing protein</fullName>
    </recommendedName>
</protein>
<accession>A0A9P4NGD4</accession>
<dbReference type="OrthoDB" id="3553147at2759"/>
<gene>
    <name evidence="3" type="ORF">EJ08DRAFT_31192</name>
</gene>
<dbReference type="Proteomes" id="UP000800235">
    <property type="component" value="Unassembled WGS sequence"/>
</dbReference>
<sequence length="434" mass="49946">MQLENAARNIKLIELLPGDNFDLIRWKFHVYAVSTCPKCIALCVDGRPFLIRKNLWDALYAIRHSKSAVQAGESSSKNGRSAIPPQTGSTSEVGWSHSLRNKLFKVSRGQDRSLWHPNLYWIDQICVNQEDLQERNHQVSLMKEIYTKATTVIAWPGIEGSAKADEGAISWMMALQLQTKYHPFKLDSDPSACEGLLSLCQRTYWIRMWIVQEIMLPSHVIFHNGCLEFQFELFLDAMEYMQKRCRQILRFKEISRRNADFFIHTAKRDLNWSASENELELEGNRRSNRLVQYVRGHEADLPPQVEEYLDAVRQHKTWDKTTKELTQSGAGRIILTKNVLGMHYADKRDITIFMLLTLCGSQDCTDIRDKVFGLLSLMSKPIIKADYSNSPQDIYYKVLQANPTIPGDWEQRNDMVSLSAVMIEVMGLDPGIQI</sequence>
<evidence type="ECO:0000313" key="4">
    <source>
        <dbReference type="Proteomes" id="UP000800235"/>
    </source>
</evidence>
<dbReference type="PANTHER" id="PTHR24148">
    <property type="entry name" value="ANKYRIN REPEAT DOMAIN-CONTAINING PROTEIN 39 HOMOLOG-RELATED"/>
    <property type="match status" value="1"/>
</dbReference>
<evidence type="ECO:0000259" key="2">
    <source>
        <dbReference type="Pfam" id="PF06985"/>
    </source>
</evidence>
<reference evidence="3" key="1">
    <citation type="journal article" date="2020" name="Stud. Mycol.">
        <title>101 Dothideomycetes genomes: a test case for predicting lifestyles and emergence of pathogens.</title>
        <authorList>
            <person name="Haridas S."/>
            <person name="Albert R."/>
            <person name="Binder M."/>
            <person name="Bloem J."/>
            <person name="Labutti K."/>
            <person name="Salamov A."/>
            <person name="Andreopoulos B."/>
            <person name="Baker S."/>
            <person name="Barry K."/>
            <person name="Bills G."/>
            <person name="Bluhm B."/>
            <person name="Cannon C."/>
            <person name="Castanera R."/>
            <person name="Culley D."/>
            <person name="Daum C."/>
            <person name="Ezra D."/>
            <person name="Gonzalez J."/>
            <person name="Henrissat B."/>
            <person name="Kuo A."/>
            <person name="Liang C."/>
            <person name="Lipzen A."/>
            <person name="Lutzoni F."/>
            <person name="Magnuson J."/>
            <person name="Mondo S."/>
            <person name="Nolan M."/>
            <person name="Ohm R."/>
            <person name="Pangilinan J."/>
            <person name="Park H.-J."/>
            <person name="Ramirez L."/>
            <person name="Alfaro M."/>
            <person name="Sun H."/>
            <person name="Tritt A."/>
            <person name="Yoshinaga Y."/>
            <person name="Zwiers L.-H."/>
            <person name="Turgeon B."/>
            <person name="Goodwin S."/>
            <person name="Spatafora J."/>
            <person name="Crous P."/>
            <person name="Grigoriev I."/>
        </authorList>
    </citation>
    <scope>NUCLEOTIDE SEQUENCE</scope>
    <source>
        <strain evidence="3">CBS 130266</strain>
    </source>
</reference>
<dbReference type="AlphaFoldDB" id="A0A9P4NGD4"/>
<organism evidence="3 4">
    <name type="scientific">Tothia fuscella</name>
    <dbReference type="NCBI Taxonomy" id="1048955"/>
    <lineage>
        <taxon>Eukaryota</taxon>
        <taxon>Fungi</taxon>
        <taxon>Dikarya</taxon>
        <taxon>Ascomycota</taxon>
        <taxon>Pezizomycotina</taxon>
        <taxon>Dothideomycetes</taxon>
        <taxon>Pleosporomycetidae</taxon>
        <taxon>Venturiales</taxon>
        <taxon>Cylindrosympodiaceae</taxon>
        <taxon>Tothia</taxon>
    </lineage>
</organism>
<keyword evidence="4" id="KW-1185">Reference proteome</keyword>